<comment type="caution">
    <text evidence="1">The sequence shown here is derived from an EMBL/GenBank/DDBJ whole genome shotgun (WGS) entry which is preliminary data.</text>
</comment>
<keyword evidence="2" id="KW-1185">Reference proteome</keyword>
<sequence>MYKALKAKNKGKYFQLEKRKIQTLPTTIQFLYRPKILKSKNVLKKSKTWNLILQLIKQESSVP</sequence>
<protein>
    <submittedName>
        <fullName evidence="1">Uncharacterized protein</fullName>
    </submittedName>
</protein>
<gene>
    <name evidence="1" type="ORF">T02_10782</name>
</gene>
<evidence type="ECO:0000313" key="1">
    <source>
        <dbReference type="EMBL" id="KRZ56800.1"/>
    </source>
</evidence>
<dbReference type="EMBL" id="JYDW01000087">
    <property type="protein sequence ID" value="KRZ56800.1"/>
    <property type="molecule type" value="Genomic_DNA"/>
</dbReference>
<name>A0A0V1LBD5_9BILA</name>
<evidence type="ECO:0000313" key="2">
    <source>
        <dbReference type="Proteomes" id="UP000054721"/>
    </source>
</evidence>
<dbReference type="Proteomes" id="UP000054721">
    <property type="component" value="Unassembled WGS sequence"/>
</dbReference>
<dbReference type="AlphaFoldDB" id="A0A0V1LBD5"/>
<accession>A0A0V1LBD5</accession>
<proteinExistence type="predicted"/>
<organism evidence="1 2">
    <name type="scientific">Trichinella nativa</name>
    <dbReference type="NCBI Taxonomy" id="6335"/>
    <lineage>
        <taxon>Eukaryota</taxon>
        <taxon>Metazoa</taxon>
        <taxon>Ecdysozoa</taxon>
        <taxon>Nematoda</taxon>
        <taxon>Enoplea</taxon>
        <taxon>Dorylaimia</taxon>
        <taxon>Trichinellida</taxon>
        <taxon>Trichinellidae</taxon>
        <taxon>Trichinella</taxon>
    </lineage>
</organism>
<reference evidence="1 2" key="1">
    <citation type="submission" date="2015-05" db="EMBL/GenBank/DDBJ databases">
        <title>Evolution of Trichinella species and genotypes.</title>
        <authorList>
            <person name="Korhonen P.K."/>
            <person name="Edoardo P."/>
            <person name="Giuseppe L.R."/>
            <person name="Gasser R.B."/>
        </authorList>
    </citation>
    <scope>NUCLEOTIDE SEQUENCE [LARGE SCALE GENOMIC DNA]</scope>
    <source>
        <strain evidence="1">ISS10</strain>
    </source>
</reference>